<dbReference type="InterPro" id="IPR013767">
    <property type="entry name" value="PAS_fold"/>
</dbReference>
<feature type="domain" description="Sigma-54 factor interaction" evidence="8">
    <location>
        <begin position="364"/>
        <end position="593"/>
    </location>
</feature>
<dbReference type="InterPro" id="IPR000032">
    <property type="entry name" value="HPr-like"/>
</dbReference>
<dbReference type="NCBIfam" id="TIGR00229">
    <property type="entry name" value="sensory_box"/>
    <property type="match status" value="1"/>
</dbReference>
<comment type="caution">
    <text evidence="11">The sequence shown here is derived from an EMBL/GenBank/DDBJ whole genome shotgun (WGS) entry which is preliminary data.</text>
</comment>
<keyword evidence="3" id="KW-0067">ATP-binding</keyword>
<dbReference type="PANTHER" id="PTHR32071:SF57">
    <property type="entry name" value="C4-DICARBOXYLATE TRANSPORT TRANSCRIPTIONAL REGULATORY PROTEIN DCTD"/>
    <property type="match status" value="1"/>
</dbReference>
<dbReference type="SUPFAM" id="SSF55785">
    <property type="entry name" value="PYP-like sensor domain (PAS domain)"/>
    <property type="match status" value="2"/>
</dbReference>
<evidence type="ECO:0000256" key="1">
    <source>
        <dbReference type="ARBA" id="ARBA00022741"/>
    </source>
</evidence>
<evidence type="ECO:0000259" key="9">
    <source>
        <dbReference type="PROSITE" id="PS50112"/>
    </source>
</evidence>
<dbReference type="InterPro" id="IPR058031">
    <property type="entry name" value="AAA_lid_NorR"/>
</dbReference>
<feature type="domain" description="HPr" evidence="10">
    <location>
        <begin position="1"/>
        <end position="96"/>
    </location>
</feature>
<keyword evidence="12" id="KW-1185">Reference proteome</keyword>
<dbReference type="EMBL" id="JAPQFJ010000010">
    <property type="protein sequence ID" value="MCY6959041.1"/>
    <property type="molecule type" value="Genomic_DNA"/>
</dbReference>
<dbReference type="Pfam" id="PF00989">
    <property type="entry name" value="PAS"/>
    <property type="match status" value="1"/>
</dbReference>
<dbReference type="InterPro" id="IPR025943">
    <property type="entry name" value="Sigma_54_int_dom_ATP-bd_2"/>
</dbReference>
<dbReference type="SUPFAM" id="SSF55594">
    <property type="entry name" value="HPr-like"/>
    <property type="match status" value="1"/>
</dbReference>
<dbReference type="PROSITE" id="PS00688">
    <property type="entry name" value="SIGMA54_INTERACT_3"/>
    <property type="match status" value="1"/>
</dbReference>
<feature type="domain" description="PAS" evidence="9">
    <location>
        <begin position="225"/>
        <end position="278"/>
    </location>
</feature>
<proteinExistence type="predicted"/>
<dbReference type="PANTHER" id="PTHR32071">
    <property type="entry name" value="TRANSCRIPTIONAL REGULATORY PROTEIN"/>
    <property type="match status" value="1"/>
</dbReference>
<dbReference type="Pfam" id="PF00381">
    <property type="entry name" value="PTS-HPr"/>
    <property type="match status" value="1"/>
</dbReference>
<feature type="domain" description="PAS" evidence="9">
    <location>
        <begin position="108"/>
        <end position="159"/>
    </location>
</feature>
<accession>A0ABT4DD16</accession>
<keyword evidence="4" id="KW-0805">Transcription regulation</keyword>
<sequence>MKDCIKITINNKKGLHARVAAIVVHKVDELEKKYNVQFFINKSGKKVPAKSLMPLVLLKIKQNEEILLEAVGDEVKEALEKMGRFLQSDFSISDESTISQVDNIIHNNTIAWEQIVESLANGLIVLDENDVITVFNPMAERVLDIKINEAIGKNIYDVIPKSAIGTICNSGKVKIGLRREINNTIVLLNETPILLEENRKGAVISFQDISNMEKLTGELKEVKELKERLQLVLDSVQDGICVLDKDGYVTYANEAYFKILHEEPEKVIGLNIEKISPKGLRHQVLVSGESVRGVIIKKPNGIVMAGDVSAIKVYGEIRGVVSVVKDRTQLKKLYKNLNEITAKAEYLEQELLRTKKPDEAFSKFIGNSGNVRDALAIASKAAKSYSTVLIRGESGTGKELIAEGIHFASDCAQGPFVRVNCAAIPSNLLESELFGHEKGAFTGAIKRKLGKFELANKGTIFLDEIGETDKSMQVKLLRVLQEKEFQRVGGEETIKINVRIIAATNRNLEDMLKKGEFREDLYYRLNVIPIFLPALRERKHDIPILVEYFIKKISKEMKKEIKGISNEAIDTLIKYKWPGNVRELENLIERVVALSEDEYIENKDFPMYIKQDNSNDKLQGLNKIKHTNYDIKSQIENNEEILKLSEYEKIIIEKALKQFGSYNSAAKVLGVTHKTVAAKARKYGIQKVINWEK</sequence>
<evidence type="ECO:0000256" key="4">
    <source>
        <dbReference type="ARBA" id="ARBA00023015"/>
    </source>
</evidence>
<dbReference type="NCBIfam" id="TIGR01003">
    <property type="entry name" value="PTS_HPr_family"/>
    <property type="match status" value="1"/>
</dbReference>
<dbReference type="InterPro" id="IPR002078">
    <property type="entry name" value="Sigma_54_int"/>
</dbReference>
<dbReference type="SMART" id="SM00382">
    <property type="entry name" value="AAA"/>
    <property type="match status" value="1"/>
</dbReference>
<dbReference type="PRINTS" id="PR00107">
    <property type="entry name" value="PHOSPHOCPHPR"/>
</dbReference>
<evidence type="ECO:0000313" key="11">
    <source>
        <dbReference type="EMBL" id="MCY6959041.1"/>
    </source>
</evidence>
<keyword evidence="5" id="KW-0238">DNA-binding</keyword>
<keyword evidence="1" id="KW-0547">Nucleotide-binding</keyword>
<dbReference type="PROSITE" id="PS51350">
    <property type="entry name" value="PTS_HPR_DOM"/>
    <property type="match status" value="1"/>
</dbReference>
<dbReference type="SUPFAM" id="SSF46689">
    <property type="entry name" value="Homeodomain-like"/>
    <property type="match status" value="1"/>
</dbReference>
<evidence type="ECO:0000259" key="8">
    <source>
        <dbReference type="PROSITE" id="PS50045"/>
    </source>
</evidence>
<dbReference type="PROSITE" id="PS50112">
    <property type="entry name" value="PAS"/>
    <property type="match status" value="2"/>
</dbReference>
<evidence type="ECO:0000256" key="3">
    <source>
        <dbReference type="ARBA" id="ARBA00022840"/>
    </source>
</evidence>
<dbReference type="Gene3D" id="3.30.450.20">
    <property type="entry name" value="PAS domain"/>
    <property type="match status" value="2"/>
</dbReference>
<dbReference type="InterPro" id="IPR025662">
    <property type="entry name" value="Sigma_54_int_dom_ATP-bd_1"/>
</dbReference>
<dbReference type="InterPro" id="IPR009057">
    <property type="entry name" value="Homeodomain-like_sf"/>
</dbReference>
<evidence type="ECO:0000256" key="6">
    <source>
        <dbReference type="ARBA" id="ARBA00023163"/>
    </source>
</evidence>
<dbReference type="RefSeq" id="WP_268061464.1">
    <property type="nucleotide sequence ID" value="NZ_JAPQFJ010000010.1"/>
</dbReference>
<dbReference type="Gene3D" id="3.30.1340.10">
    <property type="entry name" value="HPr-like"/>
    <property type="match status" value="1"/>
</dbReference>
<dbReference type="CDD" id="cd00130">
    <property type="entry name" value="PAS"/>
    <property type="match status" value="2"/>
</dbReference>
<dbReference type="Gene3D" id="1.10.8.60">
    <property type="match status" value="1"/>
</dbReference>
<dbReference type="Pfam" id="PF13188">
    <property type="entry name" value="PAS_8"/>
    <property type="match status" value="1"/>
</dbReference>
<gene>
    <name evidence="11" type="ORF">OW729_10535</name>
</gene>
<evidence type="ECO:0000313" key="12">
    <source>
        <dbReference type="Proteomes" id="UP001144612"/>
    </source>
</evidence>
<dbReference type="SMART" id="SM00091">
    <property type="entry name" value="PAS"/>
    <property type="match status" value="2"/>
</dbReference>
<keyword evidence="6" id="KW-0804">Transcription</keyword>
<reference evidence="11" key="1">
    <citation type="submission" date="2022-12" db="EMBL/GenBank/DDBJ databases">
        <title>Clostridium sp. nov., isolated from industrial wastewater.</title>
        <authorList>
            <person name="Jiayan W."/>
        </authorList>
    </citation>
    <scope>NUCLEOTIDE SEQUENCE</scope>
    <source>
        <strain evidence="11">ZC22-4</strain>
    </source>
</reference>
<dbReference type="Pfam" id="PF18024">
    <property type="entry name" value="HTH_50"/>
    <property type="match status" value="1"/>
</dbReference>
<name>A0ABT4DD16_9CLOT</name>
<dbReference type="InterPro" id="IPR027417">
    <property type="entry name" value="P-loop_NTPase"/>
</dbReference>
<protein>
    <recommendedName>
        <fullName evidence="7">HTH-type transcriptional regulatory protein TyrR</fullName>
    </recommendedName>
</protein>
<dbReference type="Gene3D" id="3.40.50.300">
    <property type="entry name" value="P-loop containing nucleotide triphosphate hydrolases"/>
    <property type="match status" value="1"/>
</dbReference>
<dbReference type="PROSITE" id="PS50045">
    <property type="entry name" value="SIGMA54_INTERACT_4"/>
    <property type="match status" value="1"/>
</dbReference>
<dbReference type="Pfam" id="PF00158">
    <property type="entry name" value="Sigma54_activat"/>
    <property type="match status" value="1"/>
</dbReference>
<organism evidence="11 12">
    <name type="scientific">Clostridium brassicae</name>
    <dbReference type="NCBI Taxonomy" id="2999072"/>
    <lineage>
        <taxon>Bacteria</taxon>
        <taxon>Bacillati</taxon>
        <taxon>Bacillota</taxon>
        <taxon>Clostridia</taxon>
        <taxon>Eubacteriales</taxon>
        <taxon>Clostridiaceae</taxon>
        <taxon>Clostridium</taxon>
    </lineage>
</organism>
<evidence type="ECO:0000256" key="5">
    <source>
        <dbReference type="ARBA" id="ARBA00023125"/>
    </source>
</evidence>
<dbReference type="SUPFAM" id="SSF52540">
    <property type="entry name" value="P-loop containing nucleoside triphosphate hydrolases"/>
    <property type="match status" value="1"/>
</dbReference>
<evidence type="ECO:0000256" key="7">
    <source>
        <dbReference type="ARBA" id="ARBA00029500"/>
    </source>
</evidence>
<dbReference type="InterPro" id="IPR025944">
    <property type="entry name" value="Sigma_54_int_dom_CS"/>
</dbReference>
<dbReference type="InterPro" id="IPR035965">
    <property type="entry name" value="PAS-like_dom_sf"/>
</dbReference>
<dbReference type="PROSITE" id="PS00675">
    <property type="entry name" value="SIGMA54_INTERACT_1"/>
    <property type="match status" value="1"/>
</dbReference>
<dbReference type="InterPro" id="IPR030828">
    <property type="entry name" value="HTH_TyrR"/>
</dbReference>
<dbReference type="PROSITE" id="PS00676">
    <property type="entry name" value="SIGMA54_INTERACT_2"/>
    <property type="match status" value="1"/>
</dbReference>
<keyword evidence="2" id="KW-0058">Aromatic hydrocarbons catabolism</keyword>
<dbReference type="InterPro" id="IPR035895">
    <property type="entry name" value="HPr-like_sf"/>
</dbReference>
<evidence type="ECO:0000259" key="10">
    <source>
        <dbReference type="PROSITE" id="PS51350"/>
    </source>
</evidence>
<dbReference type="InterPro" id="IPR000014">
    <property type="entry name" value="PAS"/>
</dbReference>
<dbReference type="CDD" id="cd00009">
    <property type="entry name" value="AAA"/>
    <property type="match status" value="1"/>
</dbReference>
<evidence type="ECO:0000256" key="2">
    <source>
        <dbReference type="ARBA" id="ARBA00022797"/>
    </source>
</evidence>
<dbReference type="Proteomes" id="UP001144612">
    <property type="component" value="Unassembled WGS sequence"/>
</dbReference>
<dbReference type="Pfam" id="PF25601">
    <property type="entry name" value="AAA_lid_14"/>
    <property type="match status" value="1"/>
</dbReference>
<dbReference type="Gene3D" id="1.10.10.60">
    <property type="entry name" value="Homeodomain-like"/>
    <property type="match status" value="1"/>
</dbReference>
<dbReference type="InterPro" id="IPR003593">
    <property type="entry name" value="AAA+_ATPase"/>
</dbReference>